<dbReference type="AlphaFoldDB" id="A0A4Y2EFB4"/>
<evidence type="ECO:0000256" key="1">
    <source>
        <dbReference type="SAM" id="MobiDB-lite"/>
    </source>
</evidence>
<feature type="region of interest" description="Disordered" evidence="1">
    <location>
        <begin position="89"/>
        <end position="143"/>
    </location>
</feature>
<sequence length="143" mass="16662">MGSMEAQVKRYSWGSCRRLMIPWKRVYRWGFLARDGCSSMIDRKCSLSTLWGSCSLWLQDFRRRNPSIYLLLTTPAPYEKEMERLRTILAEIETNEDPNFDNEGNGPEDVSEENVSDQESFSEHDTESEEDGYSGNEDENNLE</sequence>
<proteinExistence type="predicted"/>
<evidence type="ECO:0000313" key="3">
    <source>
        <dbReference type="Proteomes" id="UP000499080"/>
    </source>
</evidence>
<accession>A0A4Y2EFB4</accession>
<dbReference type="EMBL" id="BGPR01000586">
    <property type="protein sequence ID" value="GBM27477.1"/>
    <property type="molecule type" value="Genomic_DNA"/>
</dbReference>
<dbReference type="Proteomes" id="UP000499080">
    <property type="component" value="Unassembled WGS sequence"/>
</dbReference>
<reference evidence="2 3" key="1">
    <citation type="journal article" date="2019" name="Sci. Rep.">
        <title>Orb-weaving spider Araneus ventricosus genome elucidates the spidroin gene catalogue.</title>
        <authorList>
            <person name="Kono N."/>
            <person name="Nakamura H."/>
            <person name="Ohtoshi R."/>
            <person name="Moran D.A.P."/>
            <person name="Shinohara A."/>
            <person name="Yoshida Y."/>
            <person name="Fujiwara M."/>
            <person name="Mori M."/>
            <person name="Tomita M."/>
            <person name="Arakawa K."/>
        </authorList>
    </citation>
    <scope>NUCLEOTIDE SEQUENCE [LARGE SCALE GENOMIC DNA]</scope>
</reference>
<comment type="caution">
    <text evidence="2">The sequence shown here is derived from an EMBL/GenBank/DDBJ whole genome shotgun (WGS) entry which is preliminary data.</text>
</comment>
<gene>
    <name evidence="2" type="ORF">AVEN_205264_1</name>
</gene>
<protein>
    <submittedName>
        <fullName evidence="2">Uncharacterized protein</fullName>
    </submittedName>
</protein>
<feature type="compositionally biased region" description="Acidic residues" evidence="1">
    <location>
        <begin position="126"/>
        <end position="143"/>
    </location>
</feature>
<dbReference type="OrthoDB" id="6466835at2759"/>
<keyword evidence="3" id="KW-1185">Reference proteome</keyword>
<organism evidence="2 3">
    <name type="scientific">Araneus ventricosus</name>
    <name type="common">Orbweaver spider</name>
    <name type="synonym">Epeira ventricosa</name>
    <dbReference type="NCBI Taxonomy" id="182803"/>
    <lineage>
        <taxon>Eukaryota</taxon>
        <taxon>Metazoa</taxon>
        <taxon>Ecdysozoa</taxon>
        <taxon>Arthropoda</taxon>
        <taxon>Chelicerata</taxon>
        <taxon>Arachnida</taxon>
        <taxon>Araneae</taxon>
        <taxon>Araneomorphae</taxon>
        <taxon>Entelegynae</taxon>
        <taxon>Araneoidea</taxon>
        <taxon>Araneidae</taxon>
        <taxon>Araneus</taxon>
    </lineage>
</organism>
<name>A0A4Y2EFB4_ARAVE</name>
<evidence type="ECO:0000313" key="2">
    <source>
        <dbReference type="EMBL" id="GBM27477.1"/>
    </source>
</evidence>